<feature type="region of interest" description="Disordered" evidence="1">
    <location>
        <begin position="32"/>
        <end position="57"/>
    </location>
</feature>
<proteinExistence type="predicted"/>
<dbReference type="AlphaFoldDB" id="A0A1H8ZTJ9"/>
<protein>
    <submittedName>
        <fullName evidence="2">Uncharacterized protein</fullName>
    </submittedName>
</protein>
<keyword evidence="3" id="KW-1185">Reference proteome</keyword>
<dbReference type="Proteomes" id="UP000199647">
    <property type="component" value="Unassembled WGS sequence"/>
</dbReference>
<dbReference type="STRING" id="1855383.SAMN05216548_101236"/>
<evidence type="ECO:0000256" key="1">
    <source>
        <dbReference type="SAM" id="MobiDB-lite"/>
    </source>
</evidence>
<organism evidence="2 3">
    <name type="scientific">Faunimonas pinastri</name>
    <dbReference type="NCBI Taxonomy" id="1855383"/>
    <lineage>
        <taxon>Bacteria</taxon>
        <taxon>Pseudomonadati</taxon>
        <taxon>Pseudomonadota</taxon>
        <taxon>Alphaproteobacteria</taxon>
        <taxon>Hyphomicrobiales</taxon>
        <taxon>Afifellaceae</taxon>
        <taxon>Faunimonas</taxon>
    </lineage>
</organism>
<feature type="compositionally biased region" description="Basic and acidic residues" evidence="1">
    <location>
        <begin position="32"/>
        <end position="41"/>
    </location>
</feature>
<dbReference type="RefSeq" id="WP_177176643.1">
    <property type="nucleotide sequence ID" value="NZ_FOFG01000001.1"/>
</dbReference>
<evidence type="ECO:0000313" key="3">
    <source>
        <dbReference type="Proteomes" id="UP000199647"/>
    </source>
</evidence>
<accession>A0A1H8ZTJ9</accession>
<gene>
    <name evidence="2" type="ORF">SAMN05216548_101236</name>
</gene>
<reference evidence="2 3" key="1">
    <citation type="submission" date="2016-10" db="EMBL/GenBank/DDBJ databases">
        <authorList>
            <person name="de Groot N.N."/>
        </authorList>
    </citation>
    <scope>NUCLEOTIDE SEQUENCE [LARGE SCALE GENOMIC DNA]</scope>
    <source>
        <strain evidence="2 3">A52C2</strain>
    </source>
</reference>
<sequence length="57" mass="6522">MPQFILLGVIVAGGAYAWKALKREMTRVDREMTSVRERPTDTLELDPATGRYTPKKR</sequence>
<name>A0A1H8ZTJ9_9HYPH</name>
<evidence type="ECO:0000313" key="2">
    <source>
        <dbReference type="EMBL" id="SEP67665.1"/>
    </source>
</evidence>
<dbReference type="EMBL" id="FOFG01000001">
    <property type="protein sequence ID" value="SEP67665.1"/>
    <property type="molecule type" value="Genomic_DNA"/>
</dbReference>